<feature type="domain" description="Transposase (putative) gypsy type" evidence="2">
    <location>
        <begin position="117"/>
        <end position="180"/>
    </location>
</feature>
<proteinExistence type="predicted"/>
<evidence type="ECO:0000313" key="3">
    <source>
        <dbReference type="EMBL" id="TVU07163.1"/>
    </source>
</evidence>
<dbReference type="InterPro" id="IPR007321">
    <property type="entry name" value="Transposase_28"/>
</dbReference>
<comment type="caution">
    <text evidence="3">The sequence shown here is derived from an EMBL/GenBank/DDBJ whole genome shotgun (WGS) entry which is preliminary data.</text>
</comment>
<name>A0A5J9T739_9POAL</name>
<evidence type="ECO:0000256" key="1">
    <source>
        <dbReference type="SAM" id="Coils"/>
    </source>
</evidence>
<evidence type="ECO:0000259" key="2">
    <source>
        <dbReference type="Pfam" id="PF04195"/>
    </source>
</evidence>
<gene>
    <name evidence="3" type="ORF">EJB05_47206</name>
</gene>
<dbReference type="OrthoDB" id="685909at2759"/>
<feature type="coiled-coil region" evidence="1">
    <location>
        <begin position="354"/>
        <end position="392"/>
    </location>
</feature>
<dbReference type="PANTHER" id="PTHR31099:SF28">
    <property type="entry name" value="F5J5.12"/>
    <property type="match status" value="1"/>
</dbReference>
<keyword evidence="4" id="KW-1185">Reference proteome</keyword>
<accession>A0A5J9T739</accession>
<evidence type="ECO:0000313" key="4">
    <source>
        <dbReference type="Proteomes" id="UP000324897"/>
    </source>
</evidence>
<dbReference type="Gramene" id="TVU07163">
    <property type="protein sequence ID" value="TVU07163"/>
    <property type="gene ID" value="EJB05_47206"/>
</dbReference>
<dbReference type="Pfam" id="PF04195">
    <property type="entry name" value="Transposase_28"/>
    <property type="match status" value="1"/>
</dbReference>
<dbReference type="Proteomes" id="UP000324897">
    <property type="component" value="Unassembled WGS sequence"/>
</dbReference>
<dbReference type="PANTHER" id="PTHR31099">
    <property type="entry name" value="OS06G0165300 PROTEIN"/>
    <property type="match status" value="1"/>
</dbReference>
<sequence length="507" mass="55906">MAASSEGNNATLAYFDDRGDAGRGGATACARGAAARAWPCLTESSTDFKTILAPPLDVGANFSWPVAEMTTSTLRDPVQLQQLCDLCGVPKEYKPILAGPRVACTAPPEGSICVYTDALRTGSMRLPLHKFYMAVLQHYGLAPSQLVPNAWRYVAAFILLCKDAGVEPQLPVFKNFFYVRAHKGDSLGWHSFRAYAASGSVPLFTGQFRDRDHGWKARFFFLHAPWTAPWPFPVKWGQPRREAIRKPALTTEATKADINKLLARVGSNSLDIVAFLAGRELPLGRQPNLAATVKLEPPAGAALVELCRKRESPEPSRGQTMLLRPAAPVGVSGVDHSTTRGLFQIAEKCAGEIQEKEQQELQATKDEVARLVEELRQAKLKHAADITRLSDEHDADITRLIHKHSASMDQLGEKIWQQAREMHEADIARLSEEHAAKLQAVKVQCQNDLISFKHQDAVRWNEAYDTGLRDMMNLAVTVYPGVIKPSELKQELLSNSEFPPQAPASKD</sequence>
<dbReference type="AlphaFoldDB" id="A0A5J9T739"/>
<organism evidence="3 4">
    <name type="scientific">Eragrostis curvula</name>
    <name type="common">weeping love grass</name>
    <dbReference type="NCBI Taxonomy" id="38414"/>
    <lineage>
        <taxon>Eukaryota</taxon>
        <taxon>Viridiplantae</taxon>
        <taxon>Streptophyta</taxon>
        <taxon>Embryophyta</taxon>
        <taxon>Tracheophyta</taxon>
        <taxon>Spermatophyta</taxon>
        <taxon>Magnoliopsida</taxon>
        <taxon>Liliopsida</taxon>
        <taxon>Poales</taxon>
        <taxon>Poaceae</taxon>
        <taxon>PACMAD clade</taxon>
        <taxon>Chloridoideae</taxon>
        <taxon>Eragrostideae</taxon>
        <taxon>Eragrostidinae</taxon>
        <taxon>Eragrostis</taxon>
    </lineage>
</organism>
<keyword evidence="1" id="KW-0175">Coiled coil</keyword>
<dbReference type="EMBL" id="RWGY01000045">
    <property type="protein sequence ID" value="TVU07163.1"/>
    <property type="molecule type" value="Genomic_DNA"/>
</dbReference>
<protein>
    <recommendedName>
        <fullName evidence="2">Transposase (putative) gypsy type domain-containing protein</fullName>
    </recommendedName>
</protein>
<reference evidence="3 4" key="1">
    <citation type="journal article" date="2019" name="Sci. Rep.">
        <title>A high-quality genome of Eragrostis curvula grass provides insights into Poaceae evolution and supports new strategies to enhance forage quality.</title>
        <authorList>
            <person name="Carballo J."/>
            <person name="Santos B.A.C.M."/>
            <person name="Zappacosta D."/>
            <person name="Garbus I."/>
            <person name="Selva J.P."/>
            <person name="Gallo C.A."/>
            <person name="Diaz A."/>
            <person name="Albertini E."/>
            <person name="Caccamo M."/>
            <person name="Echenique V."/>
        </authorList>
    </citation>
    <scope>NUCLEOTIDE SEQUENCE [LARGE SCALE GENOMIC DNA]</scope>
    <source>
        <strain evidence="4">cv. Victoria</strain>
        <tissue evidence="3">Leaf</tissue>
    </source>
</reference>